<evidence type="ECO:0000256" key="2">
    <source>
        <dbReference type="ARBA" id="ARBA00022884"/>
    </source>
</evidence>
<accession>A0ABM8Z6Z3</accession>
<keyword evidence="1 6" id="KW-0963">Cytoplasm</keyword>
<dbReference type="InterPro" id="IPR001374">
    <property type="entry name" value="R3H_dom"/>
</dbReference>
<comment type="domain">
    <text evidence="6">Has an N-terminal Jag-N domain and 2 RNA-binding domains (KH and R3H).</text>
</comment>
<sequence length="260" mass="28654">MARFKGKTIEEATKRGLEILGVNRDAVEIYVINAGQAKFFGLYHVAAEVEIIIKEQGQVNQAVMASAVGTPSSKPLDDITSTTQIDADAQALLERQAKNRQRWEKATDEVIDYLVTILSALGIEGELDATWGQNTLNIQFETATEGLLIGKYGRTLNAMQTLATAYLSEAGINHPQVMLNVGNYREERTEKLERLAYRLADKVVSLGQSETLEPMPAFERKVIHSVLADDSDILTTSIGKEPFRCVKIELSQAAAKRLDA</sequence>
<dbReference type="PROSITE" id="PS51061">
    <property type="entry name" value="R3H"/>
    <property type="match status" value="1"/>
</dbReference>
<comment type="function">
    <text evidence="6">A probable RNA chaperone. Forms a complex with KhpA which binds to cellular RNA and controls its expression. Plays a role in peptidoglycan (PG) homeostasis and cell length regulation.</text>
</comment>
<comment type="caution">
    <text evidence="6">Lacks conserved residue(s) required for the propagation of feature annotation.</text>
</comment>
<keyword evidence="2 6" id="KW-0694">RNA-binding</keyword>
<dbReference type="CDD" id="cd02414">
    <property type="entry name" value="KH-II_Jag"/>
    <property type="match status" value="1"/>
</dbReference>
<dbReference type="InterPro" id="IPR039247">
    <property type="entry name" value="KhpB"/>
</dbReference>
<feature type="domain" description="R3H" evidence="7">
    <location>
        <begin position="186"/>
        <end position="252"/>
    </location>
</feature>
<keyword evidence="5 6" id="KW-0961">Cell wall biogenesis/degradation</keyword>
<reference evidence="8 9" key="1">
    <citation type="submission" date="2021-11" db="EMBL/GenBank/DDBJ databases">
        <authorList>
            <person name="Depoorter E."/>
        </authorList>
    </citation>
    <scope>NUCLEOTIDE SEQUENCE [LARGE SCALE GENOMIC DNA]</scope>
    <source>
        <strain evidence="8 9">LMG 24289</strain>
    </source>
</reference>
<evidence type="ECO:0000256" key="3">
    <source>
        <dbReference type="ARBA" id="ARBA00022960"/>
    </source>
</evidence>
<dbReference type="Proteomes" id="UP000789707">
    <property type="component" value="Unassembled WGS sequence"/>
</dbReference>
<dbReference type="PANTHER" id="PTHR35800">
    <property type="entry name" value="PROTEIN JAG"/>
    <property type="match status" value="1"/>
</dbReference>
<dbReference type="SUPFAM" id="SSF82708">
    <property type="entry name" value="R3H domain"/>
    <property type="match status" value="1"/>
</dbReference>
<evidence type="ECO:0000313" key="8">
    <source>
        <dbReference type="EMBL" id="CAH0416956.1"/>
    </source>
</evidence>
<dbReference type="SMART" id="SM00393">
    <property type="entry name" value="R3H"/>
    <property type="match status" value="1"/>
</dbReference>
<evidence type="ECO:0000256" key="4">
    <source>
        <dbReference type="ARBA" id="ARBA00023186"/>
    </source>
</evidence>
<dbReference type="PANTHER" id="PTHR35800:SF1">
    <property type="entry name" value="RNA-BINDING PROTEIN KHPB"/>
    <property type="match status" value="1"/>
</dbReference>
<comment type="subunit">
    <text evidence="6">Forms a complex with KhpA.</text>
</comment>
<evidence type="ECO:0000259" key="7">
    <source>
        <dbReference type="PROSITE" id="PS51061"/>
    </source>
</evidence>
<comment type="similarity">
    <text evidence="6">Belongs to the KhpB RNA-binding protein family.</text>
</comment>
<keyword evidence="3 6" id="KW-0133">Cell shape</keyword>
<dbReference type="Pfam" id="PF14804">
    <property type="entry name" value="Jag_N"/>
    <property type="match status" value="1"/>
</dbReference>
<dbReference type="InterPro" id="IPR034079">
    <property type="entry name" value="R3H_KhpB"/>
</dbReference>
<organism evidence="8 9">
    <name type="scientific">Periweissella fabaria</name>
    <dbReference type="NCBI Taxonomy" id="546157"/>
    <lineage>
        <taxon>Bacteria</taxon>
        <taxon>Bacillati</taxon>
        <taxon>Bacillota</taxon>
        <taxon>Bacilli</taxon>
        <taxon>Lactobacillales</taxon>
        <taxon>Lactobacillaceae</taxon>
        <taxon>Periweissella</taxon>
    </lineage>
</organism>
<dbReference type="HAMAP" id="MF_00867">
    <property type="entry name" value="KhpB"/>
    <property type="match status" value="1"/>
</dbReference>
<proteinExistence type="inferred from homology"/>
<dbReference type="Gene3D" id="3.30.1370.50">
    <property type="entry name" value="R3H-like domain"/>
    <property type="match status" value="1"/>
</dbReference>
<evidence type="ECO:0000313" key="9">
    <source>
        <dbReference type="Proteomes" id="UP000789707"/>
    </source>
</evidence>
<dbReference type="InterPro" id="IPR032782">
    <property type="entry name" value="KhpB_N"/>
</dbReference>
<dbReference type="Gene3D" id="3.30.30.80">
    <property type="entry name" value="probable RNA-binding protein from clostridium symbiosum atcc 14940"/>
    <property type="match status" value="1"/>
</dbReference>
<comment type="subcellular location">
    <subcellularLocation>
        <location evidence="6">Cytoplasm</location>
    </subcellularLocation>
</comment>
<keyword evidence="4 6" id="KW-0143">Chaperone</keyword>
<evidence type="ECO:0000256" key="5">
    <source>
        <dbReference type="ARBA" id="ARBA00023316"/>
    </source>
</evidence>
<name>A0ABM8Z6Z3_9LACO</name>
<keyword evidence="9" id="KW-1185">Reference proteome</keyword>
<dbReference type="InterPro" id="IPR038247">
    <property type="entry name" value="Jag_N_dom_sf"/>
</dbReference>
<dbReference type="Pfam" id="PF01424">
    <property type="entry name" value="R3H"/>
    <property type="match status" value="1"/>
</dbReference>
<evidence type="ECO:0000256" key="6">
    <source>
        <dbReference type="HAMAP-Rule" id="MF_00867"/>
    </source>
</evidence>
<dbReference type="InterPro" id="IPR015946">
    <property type="entry name" value="KH_dom-like_a/b"/>
</dbReference>
<dbReference type="InterPro" id="IPR036867">
    <property type="entry name" value="R3H_dom_sf"/>
</dbReference>
<dbReference type="NCBIfam" id="NF041568">
    <property type="entry name" value="Jag_EloR"/>
    <property type="match status" value="1"/>
</dbReference>
<dbReference type="Gene3D" id="3.30.300.20">
    <property type="match status" value="1"/>
</dbReference>
<evidence type="ECO:0000256" key="1">
    <source>
        <dbReference type="ARBA" id="ARBA00022490"/>
    </source>
</evidence>
<dbReference type="EMBL" id="CAKKNS010000005">
    <property type="protein sequence ID" value="CAH0416956.1"/>
    <property type="molecule type" value="Genomic_DNA"/>
</dbReference>
<dbReference type="SMART" id="SM01245">
    <property type="entry name" value="Jag_N"/>
    <property type="match status" value="1"/>
</dbReference>
<gene>
    <name evidence="6" type="primary">khpB</name>
    <name evidence="6" type="synonym">eloR</name>
    <name evidence="8" type="ORF">WFA24289_01273</name>
</gene>
<dbReference type="InterPro" id="IPR038008">
    <property type="entry name" value="Jag_KH"/>
</dbReference>
<dbReference type="CDD" id="cd02644">
    <property type="entry name" value="R3H_jag"/>
    <property type="match status" value="1"/>
</dbReference>
<protein>
    <recommendedName>
        <fullName evidence="6">RNA-binding protein KhpB</fullName>
    </recommendedName>
    <alternativeName>
        <fullName evidence="6">RNA-binding protein EloR</fullName>
    </alternativeName>
</protein>
<dbReference type="RefSeq" id="WP_230096991.1">
    <property type="nucleotide sequence ID" value="NZ_CAKKNS010000005.1"/>
</dbReference>
<dbReference type="Pfam" id="PF13083">
    <property type="entry name" value="KH_KhpA-B"/>
    <property type="match status" value="1"/>
</dbReference>
<comment type="caution">
    <text evidence="8">The sequence shown here is derived from an EMBL/GenBank/DDBJ whole genome shotgun (WGS) entry which is preliminary data.</text>
</comment>